<dbReference type="InterPro" id="IPR027417">
    <property type="entry name" value="P-loop_NTPase"/>
</dbReference>
<dbReference type="PANTHER" id="PTHR47642:SF7">
    <property type="entry name" value="ATP-DEPENDENT DNA HELICASE PIF1"/>
    <property type="match status" value="1"/>
</dbReference>
<gene>
    <name evidence="2" type="ORF">A2672_01110</name>
</gene>
<dbReference type="SMART" id="SM00382">
    <property type="entry name" value="AAA"/>
    <property type="match status" value="1"/>
</dbReference>
<dbReference type="InterPro" id="IPR010285">
    <property type="entry name" value="DNA_helicase_pif1-like_DEAD"/>
</dbReference>
<protein>
    <recommendedName>
        <fullName evidence="1">AAA+ ATPase domain-containing protein</fullName>
    </recommendedName>
</protein>
<organism evidence="2 3">
    <name type="scientific">Candidatus Wildermuthbacteria bacterium RIFCSPHIGHO2_01_FULL_49_22b</name>
    <dbReference type="NCBI Taxonomy" id="1802448"/>
    <lineage>
        <taxon>Bacteria</taxon>
        <taxon>Candidatus Wildermuthiibacteriota</taxon>
    </lineage>
</organism>
<name>A0A1G2R1I1_9BACT</name>
<reference evidence="2 3" key="1">
    <citation type="journal article" date="2016" name="Nat. Commun.">
        <title>Thousands of microbial genomes shed light on interconnected biogeochemical processes in an aquifer system.</title>
        <authorList>
            <person name="Anantharaman K."/>
            <person name="Brown C.T."/>
            <person name="Hug L.A."/>
            <person name="Sharon I."/>
            <person name="Castelle C.J."/>
            <person name="Probst A.J."/>
            <person name="Thomas B.C."/>
            <person name="Singh A."/>
            <person name="Wilkins M.J."/>
            <person name="Karaoz U."/>
            <person name="Brodie E.L."/>
            <person name="Williams K.H."/>
            <person name="Hubbard S.S."/>
            <person name="Banfield J.F."/>
        </authorList>
    </citation>
    <scope>NUCLEOTIDE SEQUENCE [LARGE SCALE GENOMIC DNA]</scope>
</reference>
<feature type="domain" description="AAA+ ATPase" evidence="1">
    <location>
        <begin position="12"/>
        <end position="314"/>
    </location>
</feature>
<dbReference type="SUPFAM" id="SSF52540">
    <property type="entry name" value="P-loop containing nucleoside triphosphate hydrolases"/>
    <property type="match status" value="2"/>
</dbReference>
<dbReference type="AlphaFoldDB" id="A0A1G2R1I1"/>
<accession>A0A1G2R1I1</accession>
<dbReference type="CDD" id="cd18809">
    <property type="entry name" value="SF1_C_RecD"/>
    <property type="match status" value="1"/>
</dbReference>
<dbReference type="GO" id="GO:0003678">
    <property type="term" value="F:DNA helicase activity"/>
    <property type="evidence" value="ECO:0007669"/>
    <property type="project" value="InterPro"/>
</dbReference>
<evidence type="ECO:0000313" key="2">
    <source>
        <dbReference type="EMBL" id="OHA66102.1"/>
    </source>
</evidence>
<evidence type="ECO:0000259" key="1">
    <source>
        <dbReference type="SMART" id="SM00382"/>
    </source>
</evidence>
<dbReference type="InterPro" id="IPR051055">
    <property type="entry name" value="PIF1_helicase"/>
</dbReference>
<dbReference type="Pfam" id="PF05970">
    <property type="entry name" value="PIF1"/>
    <property type="match status" value="1"/>
</dbReference>
<dbReference type="Gene3D" id="3.40.50.300">
    <property type="entry name" value="P-loop containing nucleotide triphosphate hydrolases"/>
    <property type="match status" value="1"/>
</dbReference>
<dbReference type="CDD" id="cd18037">
    <property type="entry name" value="DEXSc_Pif1_like"/>
    <property type="match status" value="1"/>
</dbReference>
<sequence length="517" mass="57841">MTQAEALKILKTGANVFLTGEPGSGKTHTVNEYVRFLKSHGVEPSVTASTGIAATHIGGTTIHSWAGIGIKRSLDKYALDRIAANERVARRVGKATVLIIDEVSMLGPETLGMVDAVCREVRRSHEAFGGLSVLLVGDFFQLPPVVRYEEDVDAKVGLFENKREQFAYQSSAWKRANFLTCYLTEQYRQDDAIFLDLLNAIRRNEFNSEHMKHITNRKVLNSDGLEQVPQLYSHNMDVDRINIAKLGQIQSDEKSFQMSTEGPEHLVGVLMRGCLSPERLVLKVGASVMCTKNNIAERFVNGTIGKVIAFDKTTSWPVVKTRNGRSITIKPMEWTIEENGKIKARISQLPLRLSWAITIHKSQGQSLDAALMDLSSTFEYGQGYVALSRVRRLEGLYLLGWNDRAFSVHPEVLARDGEFRRISEEACTAFTKFNPGEIIGMHSNFIRAIGGKKEKKGNCNMAEMRTMHPMAYQSWNVEEDGRLIQLHKSGVAVKEIAEKLGRKFGSIHSRLHKHGLL</sequence>
<proteinExistence type="predicted"/>
<dbReference type="EMBL" id="MHTT01000006">
    <property type="protein sequence ID" value="OHA66102.1"/>
    <property type="molecule type" value="Genomic_DNA"/>
</dbReference>
<dbReference type="STRING" id="1802448.A2672_01110"/>
<dbReference type="GO" id="GO:0006281">
    <property type="term" value="P:DNA repair"/>
    <property type="evidence" value="ECO:0007669"/>
    <property type="project" value="InterPro"/>
</dbReference>
<dbReference type="GO" id="GO:0000723">
    <property type="term" value="P:telomere maintenance"/>
    <property type="evidence" value="ECO:0007669"/>
    <property type="project" value="InterPro"/>
</dbReference>
<dbReference type="Proteomes" id="UP000178065">
    <property type="component" value="Unassembled WGS sequence"/>
</dbReference>
<dbReference type="InterPro" id="IPR003593">
    <property type="entry name" value="AAA+_ATPase"/>
</dbReference>
<comment type="caution">
    <text evidence="2">The sequence shown here is derived from an EMBL/GenBank/DDBJ whole genome shotgun (WGS) entry which is preliminary data.</text>
</comment>
<evidence type="ECO:0000313" key="3">
    <source>
        <dbReference type="Proteomes" id="UP000178065"/>
    </source>
</evidence>
<dbReference type="PANTHER" id="PTHR47642">
    <property type="entry name" value="ATP-DEPENDENT DNA HELICASE"/>
    <property type="match status" value="1"/>
</dbReference>